<proteinExistence type="predicted"/>
<sequence>MHAHTSKPDQSPRGLSDQHAQWLKPPSLGQPLMPRKLQVTLLLARSVTARPCSQPARASQPAPARRTLWGDKERQADCHSGVYPLQAHRHP</sequence>
<dbReference type="Proteomes" id="UP000001056">
    <property type="component" value="Unassembled WGS sequence"/>
</dbReference>
<dbReference type="InParanoid" id="Q2HAZ8"/>
<feature type="compositionally biased region" description="Low complexity" evidence="1">
    <location>
        <begin position="53"/>
        <end position="66"/>
    </location>
</feature>
<gene>
    <name evidence="2" type="ORF">CHGG_02606</name>
</gene>
<feature type="region of interest" description="Disordered" evidence="1">
    <location>
        <begin position="49"/>
        <end position="75"/>
    </location>
</feature>
<keyword evidence="3" id="KW-1185">Reference proteome</keyword>
<dbReference type="AlphaFoldDB" id="Q2HAZ8"/>
<protein>
    <submittedName>
        <fullName evidence="2">Uncharacterized protein</fullName>
    </submittedName>
</protein>
<dbReference type="HOGENOM" id="CLU_2426812_0_0_1"/>
<dbReference type="EMBL" id="CH408030">
    <property type="protein sequence ID" value="EAQ90671.1"/>
    <property type="molecule type" value="Genomic_DNA"/>
</dbReference>
<dbReference type="VEuPathDB" id="FungiDB:CHGG_02606"/>
<evidence type="ECO:0000313" key="2">
    <source>
        <dbReference type="EMBL" id="EAQ90671.1"/>
    </source>
</evidence>
<dbReference type="GeneID" id="4389935"/>
<organism evidence="2 3">
    <name type="scientific">Chaetomium globosum (strain ATCC 6205 / CBS 148.51 / DSM 1962 / NBRC 6347 / NRRL 1970)</name>
    <name type="common">Soil fungus</name>
    <dbReference type="NCBI Taxonomy" id="306901"/>
    <lineage>
        <taxon>Eukaryota</taxon>
        <taxon>Fungi</taxon>
        <taxon>Dikarya</taxon>
        <taxon>Ascomycota</taxon>
        <taxon>Pezizomycotina</taxon>
        <taxon>Sordariomycetes</taxon>
        <taxon>Sordariomycetidae</taxon>
        <taxon>Sordariales</taxon>
        <taxon>Chaetomiaceae</taxon>
        <taxon>Chaetomium</taxon>
    </lineage>
</organism>
<reference evidence="3" key="1">
    <citation type="journal article" date="2015" name="Genome Announc.">
        <title>Draft genome sequence of the cellulolytic fungus Chaetomium globosum.</title>
        <authorList>
            <person name="Cuomo C.A."/>
            <person name="Untereiner W.A."/>
            <person name="Ma L.-J."/>
            <person name="Grabherr M."/>
            <person name="Birren B.W."/>
        </authorList>
    </citation>
    <scope>NUCLEOTIDE SEQUENCE [LARGE SCALE GENOMIC DNA]</scope>
    <source>
        <strain evidence="3">ATCC 6205 / CBS 148.51 / DSM 1962 / NBRC 6347 / NRRL 1970</strain>
    </source>
</reference>
<name>Q2HAZ8_CHAGB</name>
<feature type="region of interest" description="Disordered" evidence="1">
    <location>
        <begin position="1"/>
        <end position="31"/>
    </location>
</feature>
<evidence type="ECO:0000313" key="3">
    <source>
        <dbReference type="Proteomes" id="UP000001056"/>
    </source>
</evidence>
<accession>Q2HAZ8</accession>
<evidence type="ECO:0000256" key="1">
    <source>
        <dbReference type="SAM" id="MobiDB-lite"/>
    </source>
</evidence>
<dbReference type="RefSeq" id="XP_001229122.1">
    <property type="nucleotide sequence ID" value="XM_001229121.1"/>
</dbReference>